<gene>
    <name evidence="2" type="ORF">UY16_C0008G0039</name>
</gene>
<dbReference type="InterPro" id="IPR027421">
    <property type="entry name" value="DNA_pol_lamdba_lyase_dom_sf"/>
</dbReference>
<accession>A0A0G1U2S0</accession>
<dbReference type="GO" id="GO:0042578">
    <property type="term" value="F:phosphoric ester hydrolase activity"/>
    <property type="evidence" value="ECO:0007669"/>
    <property type="project" value="TreeGrafter"/>
</dbReference>
<dbReference type="GO" id="GO:0008270">
    <property type="term" value="F:zinc ion binding"/>
    <property type="evidence" value="ECO:0007669"/>
    <property type="project" value="TreeGrafter"/>
</dbReference>
<dbReference type="SUPFAM" id="SSF47802">
    <property type="entry name" value="DNA polymerase beta, N-terminal domain-like"/>
    <property type="match status" value="1"/>
</dbReference>
<proteinExistence type="predicted"/>
<dbReference type="GO" id="GO:0005829">
    <property type="term" value="C:cytosol"/>
    <property type="evidence" value="ECO:0007669"/>
    <property type="project" value="TreeGrafter"/>
</dbReference>
<dbReference type="InterPro" id="IPR050243">
    <property type="entry name" value="PHP_phosphatase"/>
</dbReference>
<evidence type="ECO:0000313" key="2">
    <source>
        <dbReference type="EMBL" id="KKU88392.1"/>
    </source>
</evidence>
<name>A0A0G1U2S0_9BACT</name>
<protein>
    <submittedName>
        <fullName evidence="2">Polymerase X family protein</fullName>
    </submittedName>
</protein>
<dbReference type="Gene3D" id="1.10.150.20">
    <property type="entry name" value="5' to 3' exonuclease, C-terminal subdomain"/>
    <property type="match status" value="1"/>
</dbReference>
<evidence type="ECO:0000313" key="3">
    <source>
        <dbReference type="Proteomes" id="UP000034739"/>
    </source>
</evidence>
<sequence length="178" mass="19472">MTNLEIATLLRKIAAAYQILDENRFKIIAYDRAGDSIEHLTSEAKDLWDNGKLGEIPGVGEGIAHYLDELFRTGRVKHFDDVMARVPEGVFPLLSVPGLGPKKAFKLVKELGLAHANDVVAGLEKAAKAGKIASIEGFGEKSQEDILSSIATYKRGQIKENRMELPIADGIEETGRRS</sequence>
<dbReference type="Gene3D" id="1.10.150.110">
    <property type="entry name" value="DNA polymerase beta, N-terminal domain-like"/>
    <property type="match status" value="1"/>
</dbReference>
<dbReference type="InterPro" id="IPR010996">
    <property type="entry name" value="HHH_MUS81"/>
</dbReference>
<dbReference type="PANTHER" id="PTHR36928">
    <property type="entry name" value="PHOSPHATASE YCDX-RELATED"/>
    <property type="match status" value="1"/>
</dbReference>
<dbReference type="Pfam" id="PF14716">
    <property type="entry name" value="HHH_8"/>
    <property type="match status" value="1"/>
</dbReference>
<comment type="caution">
    <text evidence="2">The sequence shown here is derived from an EMBL/GenBank/DDBJ whole genome shotgun (WGS) entry which is preliminary data.</text>
</comment>
<dbReference type="EMBL" id="LCOY01000008">
    <property type="protein sequence ID" value="KKU88392.1"/>
    <property type="molecule type" value="Genomic_DNA"/>
</dbReference>
<dbReference type="Proteomes" id="UP000034739">
    <property type="component" value="Unassembled WGS sequence"/>
</dbReference>
<organism evidence="2 3">
    <name type="scientific">Candidatus Gottesmanbacteria bacterium GW2011_GWA2_47_9</name>
    <dbReference type="NCBI Taxonomy" id="1618445"/>
    <lineage>
        <taxon>Bacteria</taxon>
        <taxon>Candidatus Gottesmaniibacteriota</taxon>
    </lineage>
</organism>
<dbReference type="AlphaFoldDB" id="A0A0G1U2S0"/>
<reference evidence="2 3" key="1">
    <citation type="journal article" date="2015" name="Nature">
        <title>rRNA introns, odd ribosomes, and small enigmatic genomes across a large radiation of phyla.</title>
        <authorList>
            <person name="Brown C.T."/>
            <person name="Hug L.A."/>
            <person name="Thomas B.C."/>
            <person name="Sharon I."/>
            <person name="Castelle C.J."/>
            <person name="Singh A."/>
            <person name="Wilkins M.J."/>
            <person name="Williams K.H."/>
            <person name="Banfield J.F."/>
        </authorList>
    </citation>
    <scope>NUCLEOTIDE SEQUENCE [LARGE SCALE GENOMIC DNA]</scope>
</reference>
<dbReference type="PANTHER" id="PTHR36928:SF1">
    <property type="entry name" value="PHOSPHATASE YCDX-RELATED"/>
    <property type="match status" value="1"/>
</dbReference>
<evidence type="ECO:0000259" key="1">
    <source>
        <dbReference type="Pfam" id="PF14716"/>
    </source>
</evidence>
<feature type="domain" description="Crossover junction endonuclease MUS81-like HHH" evidence="1">
    <location>
        <begin position="1"/>
        <end position="75"/>
    </location>
</feature>
<dbReference type="Pfam" id="PF14520">
    <property type="entry name" value="HHH_5"/>
    <property type="match status" value="1"/>
</dbReference>